<protein>
    <recommendedName>
        <fullName evidence="1">Ricin B lectin domain-containing protein</fullName>
    </recommendedName>
</protein>
<dbReference type="Gene3D" id="2.80.10.50">
    <property type="match status" value="1"/>
</dbReference>
<sequence>MPTLEAGKYVIVNVSRSTLIALTDSTVGADVQSADAPVDLQSASDTQKWQVVLKSNKHYTFQSVGTINYASVDSSGASVGDSVVGSASACEFIIAEGKTSGQYNISTTDGKLFWNLDNGDAGTNVTLNTNGNDRASFWTFTRVK</sequence>
<feature type="domain" description="Ricin B lectin" evidence="1">
    <location>
        <begin position="46"/>
        <end position="127"/>
    </location>
</feature>
<evidence type="ECO:0000259" key="1">
    <source>
        <dbReference type="Pfam" id="PF14200"/>
    </source>
</evidence>
<organism evidence="4 5">
    <name type="scientific">Gymnopus androsaceus JB14</name>
    <dbReference type="NCBI Taxonomy" id="1447944"/>
    <lineage>
        <taxon>Eukaryota</taxon>
        <taxon>Fungi</taxon>
        <taxon>Dikarya</taxon>
        <taxon>Basidiomycota</taxon>
        <taxon>Agaricomycotina</taxon>
        <taxon>Agaricomycetes</taxon>
        <taxon>Agaricomycetidae</taxon>
        <taxon>Agaricales</taxon>
        <taxon>Marasmiineae</taxon>
        <taxon>Omphalotaceae</taxon>
        <taxon>Gymnopus</taxon>
    </lineage>
</organism>
<dbReference type="InterPro" id="IPR000772">
    <property type="entry name" value="Ricin_B_lectin"/>
</dbReference>
<evidence type="ECO:0000313" key="4">
    <source>
        <dbReference type="EMBL" id="KAE9404166.1"/>
    </source>
</evidence>
<dbReference type="InterPro" id="IPR035992">
    <property type="entry name" value="Ricin_B-like_lectins"/>
</dbReference>
<evidence type="ECO:0000313" key="2">
    <source>
        <dbReference type="EMBL" id="KAE9383903.1"/>
    </source>
</evidence>
<reference evidence="4" key="1">
    <citation type="journal article" date="2019" name="Environ. Microbiol.">
        <title>Fungal ecological strategies reflected in gene transcription - a case study of two litter decomposers.</title>
        <authorList>
            <person name="Barbi F."/>
            <person name="Kohler A."/>
            <person name="Barry K."/>
            <person name="Baskaran P."/>
            <person name="Daum C."/>
            <person name="Fauchery L."/>
            <person name="Ihrmark K."/>
            <person name="Kuo A."/>
            <person name="LaButti K."/>
            <person name="Lipzen A."/>
            <person name="Morin E."/>
            <person name="Grigoriev I.V."/>
            <person name="Henrissat B."/>
            <person name="Lindahl B."/>
            <person name="Martin F."/>
        </authorList>
    </citation>
    <scope>NUCLEOTIDE SEQUENCE</scope>
    <source>
        <strain evidence="4">JB14</strain>
    </source>
</reference>
<name>A0A6A4I0V9_9AGAR</name>
<dbReference type="EMBL" id="ML769419">
    <property type="protein sequence ID" value="KAE9404166.1"/>
    <property type="molecule type" value="Genomic_DNA"/>
</dbReference>
<dbReference type="EMBL" id="ML769419">
    <property type="protein sequence ID" value="KAE9404165.1"/>
    <property type="molecule type" value="Genomic_DNA"/>
</dbReference>
<proteinExistence type="predicted"/>
<dbReference type="EMBL" id="ML770289">
    <property type="protein sequence ID" value="KAE9383903.1"/>
    <property type="molecule type" value="Genomic_DNA"/>
</dbReference>
<gene>
    <name evidence="4" type="ORF">BT96DRAFT_1016544</name>
    <name evidence="2" type="ORF">BT96DRAFT_929550</name>
    <name evidence="3" type="ORF">BT96DRAFT_973353</name>
</gene>
<accession>A0A6A4I0V9</accession>
<dbReference type="Proteomes" id="UP000799118">
    <property type="component" value="Unassembled WGS sequence"/>
</dbReference>
<dbReference type="Pfam" id="PF14200">
    <property type="entry name" value="RicinB_lectin_2"/>
    <property type="match status" value="1"/>
</dbReference>
<evidence type="ECO:0000313" key="5">
    <source>
        <dbReference type="Proteomes" id="UP000799118"/>
    </source>
</evidence>
<evidence type="ECO:0000313" key="3">
    <source>
        <dbReference type="EMBL" id="KAE9404165.1"/>
    </source>
</evidence>
<dbReference type="AlphaFoldDB" id="A0A6A4I0V9"/>
<keyword evidence="5" id="KW-1185">Reference proteome</keyword>
<dbReference type="SUPFAM" id="SSF50370">
    <property type="entry name" value="Ricin B-like lectins"/>
    <property type="match status" value="1"/>
</dbReference>